<dbReference type="GO" id="GO:0016020">
    <property type="term" value="C:membrane"/>
    <property type="evidence" value="ECO:0007669"/>
    <property type="project" value="InterPro"/>
</dbReference>
<dbReference type="RefSeq" id="WP_166254088.1">
    <property type="nucleotide sequence ID" value="NZ_JAAMOW010000003.1"/>
</dbReference>
<dbReference type="Pfam" id="PF03567">
    <property type="entry name" value="Sulfotransfer_2"/>
    <property type="match status" value="1"/>
</dbReference>
<dbReference type="InterPro" id="IPR027417">
    <property type="entry name" value="P-loop_NTPase"/>
</dbReference>
<keyword evidence="1" id="KW-0808">Transferase</keyword>
<dbReference type="SUPFAM" id="SSF52540">
    <property type="entry name" value="P-loop containing nucleoside triphosphate hydrolases"/>
    <property type="match status" value="1"/>
</dbReference>
<gene>
    <name evidence="1" type="ORF">G7Y85_07125</name>
</gene>
<dbReference type="EMBL" id="JAAMOW010000003">
    <property type="protein sequence ID" value="NGY04528.1"/>
    <property type="molecule type" value="Genomic_DNA"/>
</dbReference>
<evidence type="ECO:0000313" key="1">
    <source>
        <dbReference type="EMBL" id="NGY04528.1"/>
    </source>
</evidence>
<proteinExistence type="predicted"/>
<reference evidence="1 2" key="1">
    <citation type="journal article" date="2014" name="Int. J. Syst. Evol. Microbiol.">
        <title>Solimonas terrae sp. nov., isolated from soil.</title>
        <authorList>
            <person name="Kim S.J."/>
            <person name="Moon J.Y."/>
            <person name="Weon H.Y."/>
            <person name="Ahn J.H."/>
            <person name="Chen W.M."/>
            <person name="Kwon S.W."/>
        </authorList>
    </citation>
    <scope>NUCLEOTIDE SEQUENCE [LARGE SCALE GENOMIC DNA]</scope>
    <source>
        <strain evidence="1 2">KIS83-12</strain>
    </source>
</reference>
<dbReference type="Gene3D" id="3.40.50.300">
    <property type="entry name" value="P-loop containing nucleotide triphosphate hydrolases"/>
    <property type="match status" value="1"/>
</dbReference>
<comment type="caution">
    <text evidence="1">The sequence shown here is derived from an EMBL/GenBank/DDBJ whole genome shotgun (WGS) entry which is preliminary data.</text>
</comment>
<accession>A0A6M2BPZ5</accession>
<protein>
    <submittedName>
        <fullName evidence="1">Sulfotransferase family protein</fullName>
    </submittedName>
</protein>
<keyword evidence="2" id="KW-1185">Reference proteome</keyword>
<organism evidence="1 2">
    <name type="scientific">Solimonas terrae</name>
    <dbReference type="NCBI Taxonomy" id="1396819"/>
    <lineage>
        <taxon>Bacteria</taxon>
        <taxon>Pseudomonadati</taxon>
        <taxon>Pseudomonadota</taxon>
        <taxon>Gammaproteobacteria</taxon>
        <taxon>Nevskiales</taxon>
        <taxon>Nevskiaceae</taxon>
        <taxon>Solimonas</taxon>
    </lineage>
</organism>
<evidence type="ECO:0000313" key="2">
    <source>
        <dbReference type="Proteomes" id="UP000472676"/>
    </source>
</evidence>
<sequence length="233" mass="27223">MKAHSFIRSALFDAVRLYDPYPYRRYMRANRIVFIHVPKTGGTAFLDAMKAKRARMHIPWQVFWQANKYRFERYRKLAVVRNPYDRVVSIYSYLMGGGSPGTDGPLAADVARRAPNFESFVLEYLQPSRICLHNLFRPQAFYVCDHAGKIMVDHLCRFENLQADLDQVLRAVGMKNVVLAPVNRSVRSLDWRTYYTEASAERVRELYSCDFDAFEYERSFEIPDSRESFSIAS</sequence>
<dbReference type="Proteomes" id="UP000472676">
    <property type="component" value="Unassembled WGS sequence"/>
</dbReference>
<name>A0A6M2BPZ5_9GAMM</name>
<dbReference type="GO" id="GO:0008146">
    <property type="term" value="F:sulfotransferase activity"/>
    <property type="evidence" value="ECO:0007669"/>
    <property type="project" value="InterPro"/>
</dbReference>
<dbReference type="InterPro" id="IPR005331">
    <property type="entry name" value="Sulfotransferase"/>
</dbReference>
<dbReference type="AlphaFoldDB" id="A0A6M2BPZ5"/>